<reference evidence="1 2" key="1">
    <citation type="submission" date="2016-11" db="EMBL/GenBank/DDBJ databases">
        <authorList>
            <person name="Jaros S."/>
            <person name="Januszkiewicz K."/>
            <person name="Wedrychowicz H."/>
        </authorList>
    </citation>
    <scope>NUCLEOTIDE SEQUENCE [LARGE SCALE GENOMIC DNA]</scope>
    <source>
        <strain evidence="1 2">DSM 14916</strain>
    </source>
</reference>
<accession>A0A1M6MI11</accession>
<protein>
    <submittedName>
        <fullName evidence="1">Uncharacterized protein</fullName>
    </submittedName>
</protein>
<dbReference type="EMBL" id="FQZF01000022">
    <property type="protein sequence ID" value="SHJ83149.1"/>
    <property type="molecule type" value="Genomic_DNA"/>
</dbReference>
<name>A0A1M6MI11_9PROT</name>
<keyword evidence="2" id="KW-1185">Reference proteome</keyword>
<sequence length="60" mass="7074">MLGAAMVAPQEGLLQDVRWVNRCRPVVVYRRDRYGRPVRVQREQCRRIWVGPPRGPRGPY</sequence>
<dbReference type="Proteomes" id="UP000184387">
    <property type="component" value="Unassembled WGS sequence"/>
</dbReference>
<dbReference type="AlphaFoldDB" id="A0A1M6MI11"/>
<evidence type="ECO:0000313" key="1">
    <source>
        <dbReference type="EMBL" id="SHJ83149.1"/>
    </source>
</evidence>
<dbReference type="STRING" id="198092.SAMN02745194_03471"/>
<gene>
    <name evidence="1" type="ORF">SAMN02745194_03471</name>
</gene>
<evidence type="ECO:0000313" key="2">
    <source>
        <dbReference type="Proteomes" id="UP000184387"/>
    </source>
</evidence>
<organism evidence="1 2">
    <name type="scientific">Muricoccus roseus</name>
    <dbReference type="NCBI Taxonomy" id="198092"/>
    <lineage>
        <taxon>Bacteria</taxon>
        <taxon>Pseudomonadati</taxon>
        <taxon>Pseudomonadota</taxon>
        <taxon>Alphaproteobacteria</taxon>
        <taxon>Acetobacterales</taxon>
        <taxon>Roseomonadaceae</taxon>
        <taxon>Muricoccus</taxon>
    </lineage>
</organism>
<proteinExistence type="predicted"/>